<feature type="transmembrane region" description="Helical" evidence="1">
    <location>
        <begin position="855"/>
        <end position="874"/>
    </location>
</feature>
<feature type="transmembrane region" description="Helical" evidence="1">
    <location>
        <begin position="907"/>
        <end position="928"/>
    </location>
</feature>
<evidence type="ECO:0000256" key="1">
    <source>
        <dbReference type="SAM" id="Phobius"/>
    </source>
</evidence>
<proteinExistence type="predicted"/>
<dbReference type="Gene3D" id="3.30.70.1440">
    <property type="entry name" value="Multidrug efflux transporter AcrB pore domain"/>
    <property type="match status" value="1"/>
</dbReference>
<dbReference type="PATRIC" id="fig|1385369.3.peg.6018"/>
<dbReference type="Gene3D" id="1.20.1640.10">
    <property type="entry name" value="Multidrug efflux transporter AcrB transmembrane domain"/>
    <property type="match status" value="2"/>
</dbReference>
<feature type="transmembrane region" description="Helical" evidence="1">
    <location>
        <begin position="520"/>
        <end position="542"/>
    </location>
</feature>
<dbReference type="Gene3D" id="3.30.70.1320">
    <property type="entry name" value="Multidrug efflux transporter AcrB pore domain like"/>
    <property type="match status" value="1"/>
</dbReference>
<dbReference type="OrthoDB" id="9798415at2"/>
<dbReference type="Proteomes" id="UP000019486">
    <property type="component" value="Unassembled WGS sequence"/>
</dbReference>
<dbReference type="InterPro" id="IPR001036">
    <property type="entry name" value="Acrflvin-R"/>
</dbReference>
<dbReference type="GO" id="GO:0005886">
    <property type="term" value="C:plasma membrane"/>
    <property type="evidence" value="ECO:0007669"/>
    <property type="project" value="TreeGrafter"/>
</dbReference>
<feature type="transmembrane region" description="Helical" evidence="1">
    <location>
        <begin position="346"/>
        <end position="379"/>
    </location>
</feature>
<dbReference type="PANTHER" id="PTHR32063">
    <property type="match status" value="1"/>
</dbReference>
<reference evidence="2 3" key="1">
    <citation type="submission" date="2013-08" db="EMBL/GenBank/DDBJ databases">
        <title>The genome sequence of Skermanella stibiiresistens.</title>
        <authorList>
            <person name="Zhu W."/>
            <person name="Wang G."/>
        </authorList>
    </citation>
    <scope>NUCLEOTIDE SEQUENCE [LARGE SCALE GENOMIC DNA]</scope>
    <source>
        <strain evidence="2 3">SB22</strain>
    </source>
</reference>
<dbReference type="GO" id="GO:0042910">
    <property type="term" value="F:xenobiotic transmembrane transporter activity"/>
    <property type="evidence" value="ECO:0007669"/>
    <property type="project" value="TreeGrafter"/>
</dbReference>
<dbReference type="AlphaFoldDB" id="W9GW93"/>
<feature type="transmembrane region" description="Helical" evidence="1">
    <location>
        <begin position="16"/>
        <end position="36"/>
    </location>
</feature>
<protein>
    <submittedName>
        <fullName evidence="2">ACR family transporter</fullName>
    </submittedName>
</protein>
<dbReference type="PRINTS" id="PR00702">
    <property type="entry name" value="ACRIFLAVINRP"/>
</dbReference>
<dbReference type="EMBL" id="AVFL01000033">
    <property type="protein sequence ID" value="EWY36921.1"/>
    <property type="molecule type" value="Genomic_DNA"/>
</dbReference>
<feature type="transmembrane region" description="Helical" evidence="1">
    <location>
        <begin position="956"/>
        <end position="976"/>
    </location>
</feature>
<dbReference type="Gene3D" id="3.30.2090.10">
    <property type="entry name" value="Multidrug efflux transporter AcrB TolC docking domain, DN and DC subdomains"/>
    <property type="match status" value="2"/>
</dbReference>
<feature type="transmembrane region" description="Helical" evidence="1">
    <location>
        <begin position="465"/>
        <end position="487"/>
    </location>
</feature>
<feature type="transmembrane region" description="Helical" evidence="1">
    <location>
        <begin position="982"/>
        <end position="1003"/>
    </location>
</feature>
<dbReference type="SUPFAM" id="SSF82714">
    <property type="entry name" value="Multidrug efflux transporter AcrB TolC docking domain, DN and DC subdomains"/>
    <property type="match status" value="2"/>
</dbReference>
<dbReference type="RefSeq" id="WP_037459751.1">
    <property type="nucleotide sequence ID" value="NZ_AVFL01000033.1"/>
</dbReference>
<dbReference type="InterPro" id="IPR027463">
    <property type="entry name" value="AcrB_DN_DC_subdom"/>
</dbReference>
<keyword evidence="1" id="KW-0472">Membrane</keyword>
<dbReference type="Gene3D" id="3.30.70.1430">
    <property type="entry name" value="Multidrug efflux transporter AcrB pore domain"/>
    <property type="match status" value="2"/>
</dbReference>
<keyword evidence="1" id="KW-1133">Transmembrane helix</keyword>
<dbReference type="SUPFAM" id="SSF82866">
    <property type="entry name" value="Multidrug efflux transporter AcrB transmembrane domain"/>
    <property type="match status" value="2"/>
</dbReference>
<dbReference type="STRING" id="1385369.N825_22685"/>
<dbReference type="SUPFAM" id="SSF82693">
    <property type="entry name" value="Multidrug efflux transporter AcrB pore domain, PN1, PN2, PC1 and PC2 subdomains"/>
    <property type="match status" value="3"/>
</dbReference>
<evidence type="ECO:0000313" key="2">
    <source>
        <dbReference type="EMBL" id="EWY36921.1"/>
    </source>
</evidence>
<name>W9GW93_9PROT</name>
<keyword evidence="3" id="KW-1185">Reference proteome</keyword>
<dbReference type="Pfam" id="PF00873">
    <property type="entry name" value="ACR_tran"/>
    <property type="match status" value="1"/>
</dbReference>
<gene>
    <name evidence="2" type="ORF">N825_22685</name>
</gene>
<organism evidence="2 3">
    <name type="scientific">Skermanella stibiiresistens SB22</name>
    <dbReference type="NCBI Taxonomy" id="1385369"/>
    <lineage>
        <taxon>Bacteria</taxon>
        <taxon>Pseudomonadati</taxon>
        <taxon>Pseudomonadota</taxon>
        <taxon>Alphaproteobacteria</taxon>
        <taxon>Rhodospirillales</taxon>
        <taxon>Azospirillaceae</taxon>
        <taxon>Skermanella</taxon>
    </lineage>
</organism>
<evidence type="ECO:0000313" key="3">
    <source>
        <dbReference type="Proteomes" id="UP000019486"/>
    </source>
</evidence>
<sequence length="1017" mass="110965">MSGFNLSEWSVGNRSLVIFFMIGIVVAGAMAFLKLGRAEDPVFTIRTMVVQAQWPGATLDETLKQVTERLERTLQEISNLDRLRSYTIPGTTVIFVDLVGNAQGQAVADTWYDVRKKVADMRHTLPAGIVGPGFNDDFGDTFGIIYGFTADGFTHRELRDHVEEVRSRLLLVPDVSKIEILGEQDERIFVDFSTETLAGLGVDPSALIAALQAQNVVRPAGVLRTSEEAISLQVSGAFKSEQDIIDVNFTADGRLLRLRDLAEIRRDYADPPQPLFRVNGERALGLAIAMRDGGDILALGDNIAAEMASIVADLPLGINAELVADQASTVDEAINDFTTSLWQAILIVLAVSFIALGVRAGAVVAIAIPLTLAIVFLVMDLIDIDLQRVSLGALIIALALLVDDAMTTIDAMTRRLAAGDRMEVAAVYAYKSLAFAMLAGTFVTIAGFVPIGFAQSSAGEYTFSIFAVVGVALIASWLVAMIFAPLLGTMLLRAPKAAQSTEPGVVLRLYRRVLTTAIRARWLTIAITLGLFVASVLLLGLVPRQFFPPSDRVELLVDFRLPQNASIHATQSTMERFDALLAEEPDIERWSSYVGRGAIRFYLPLNVQLANPFIGQSVIVTKSIEARERLQPKLEKLLAEEFPEVVGRVYPLELGPPVGWPLQYRVSGPDPAEVREIALKLAQIMATAPETRRINFDWMETARELRIRIDQDEARRLGLSSAAIATVLNTAISGTTVTQVRDGIYLINVLAREARGQTLSVETLRTLEITLPNQRTIPLKQFATFEYAQDFPLVWRRNRVPTLTLQADVAGGALPETVIDALAPEIERLSETLPKGYSIEIGGIAEESAESSASVFAVVPLMVFLVLIVLMLQLRSFQRLFLVLSVVPLGLIGVVLALLLFVQPLGFVAILGILALVGMIAKNAVILIEQIEAERKSGRSVTDAVVEASSSRFRPIMLTAASTVLGLIPIAFTVFWGSMAFAIMGGLLVASMLTLVFLPTLYVTWFSRQEKNREVPQ</sequence>
<accession>W9GW93</accession>
<feature type="transmembrane region" description="Helical" evidence="1">
    <location>
        <begin position="391"/>
        <end position="412"/>
    </location>
</feature>
<feature type="transmembrane region" description="Helical" evidence="1">
    <location>
        <begin position="881"/>
        <end position="901"/>
    </location>
</feature>
<dbReference type="PANTHER" id="PTHR32063:SF64">
    <property type="entry name" value="ACRB_ACRD_ACRF FAMILY PROTEIN"/>
    <property type="match status" value="1"/>
</dbReference>
<keyword evidence="1" id="KW-0812">Transmembrane</keyword>
<feature type="transmembrane region" description="Helical" evidence="1">
    <location>
        <begin position="433"/>
        <end position="453"/>
    </location>
</feature>
<comment type="caution">
    <text evidence="2">The sequence shown here is derived from an EMBL/GenBank/DDBJ whole genome shotgun (WGS) entry which is preliminary data.</text>
</comment>